<evidence type="ECO:0000313" key="1">
    <source>
        <dbReference type="EMBL" id="GAA1833979.1"/>
    </source>
</evidence>
<accession>A0ABP4YXG1</accession>
<dbReference type="RefSeq" id="WP_344139821.1">
    <property type="nucleotide sequence ID" value="NZ_BAAALT010000281.1"/>
</dbReference>
<proteinExistence type="predicted"/>
<sequence length="180" mass="19244">MDHGVTVRRVPGWVIALTAALGVVATLAAAAGGASVAVLTTPREVVWATPAAADIPPWFAVTLPCDARNVLHREMAGRAGPSSRLFLKFTTSETCLRPFLTRLDPNRSVAPVPTRLQGGFPYLQDAINGGPDWELRDDTYYDVYAGALSAGDRALVVVDRTYGDMAVVTEATVYMVVDLL</sequence>
<keyword evidence="2" id="KW-1185">Reference proteome</keyword>
<name>A0ABP4YXG1_9ACTN</name>
<evidence type="ECO:0008006" key="3">
    <source>
        <dbReference type="Google" id="ProtNLM"/>
    </source>
</evidence>
<organism evidence="1 2">
    <name type="scientific">Luedemannella flava</name>
    <dbReference type="NCBI Taxonomy" id="349316"/>
    <lineage>
        <taxon>Bacteria</taxon>
        <taxon>Bacillati</taxon>
        <taxon>Actinomycetota</taxon>
        <taxon>Actinomycetes</taxon>
        <taxon>Micromonosporales</taxon>
        <taxon>Micromonosporaceae</taxon>
        <taxon>Luedemannella</taxon>
    </lineage>
</organism>
<gene>
    <name evidence="1" type="ORF">GCM10009682_60500</name>
</gene>
<reference evidence="2" key="1">
    <citation type="journal article" date="2019" name="Int. J. Syst. Evol. Microbiol.">
        <title>The Global Catalogue of Microorganisms (GCM) 10K type strain sequencing project: providing services to taxonomists for standard genome sequencing and annotation.</title>
        <authorList>
            <consortium name="The Broad Institute Genomics Platform"/>
            <consortium name="The Broad Institute Genome Sequencing Center for Infectious Disease"/>
            <person name="Wu L."/>
            <person name="Ma J."/>
        </authorList>
    </citation>
    <scope>NUCLEOTIDE SEQUENCE [LARGE SCALE GENOMIC DNA]</scope>
    <source>
        <strain evidence="2">JCM 13250</strain>
    </source>
</reference>
<comment type="caution">
    <text evidence="1">The sequence shown here is derived from an EMBL/GenBank/DDBJ whole genome shotgun (WGS) entry which is preliminary data.</text>
</comment>
<dbReference type="Proteomes" id="UP001500218">
    <property type="component" value="Unassembled WGS sequence"/>
</dbReference>
<dbReference type="EMBL" id="BAAALT010000281">
    <property type="protein sequence ID" value="GAA1833979.1"/>
    <property type="molecule type" value="Genomic_DNA"/>
</dbReference>
<evidence type="ECO:0000313" key="2">
    <source>
        <dbReference type="Proteomes" id="UP001500218"/>
    </source>
</evidence>
<protein>
    <recommendedName>
        <fullName evidence="3">Secreted protein</fullName>
    </recommendedName>
</protein>